<dbReference type="InParanoid" id="F0ZWR1"/>
<dbReference type="OrthoDB" id="5951731at2759"/>
<evidence type="ECO:0000313" key="7">
    <source>
        <dbReference type="Proteomes" id="UP000001064"/>
    </source>
</evidence>
<dbReference type="PANTHER" id="PTHR31378:SF46">
    <property type="entry name" value="EGF-LIKE DOMAIN-CONTAINING PROTEIN"/>
    <property type="match status" value="1"/>
</dbReference>
<dbReference type="EMBL" id="GL871241">
    <property type="protein sequence ID" value="EGC31628.1"/>
    <property type="molecule type" value="Genomic_DNA"/>
</dbReference>
<name>F0ZWR1_DICPU</name>
<dbReference type="PANTHER" id="PTHR31378">
    <property type="entry name" value="EGF-LIKE DOMAIN-CONTAINING PROTEIN-RELATED-RELATED"/>
    <property type="match status" value="1"/>
</dbReference>
<keyword evidence="1" id="KW-0472">Membrane</keyword>
<dbReference type="InterPro" id="IPR057709">
    <property type="entry name" value="DUF7949"/>
</dbReference>
<dbReference type="VEuPathDB" id="AmoebaDB:DICPUDRAFT_99158"/>
<feature type="domain" description="DUF7949" evidence="5">
    <location>
        <begin position="933"/>
        <end position="967"/>
    </location>
</feature>
<evidence type="ECO:0008006" key="8">
    <source>
        <dbReference type="Google" id="ProtNLM"/>
    </source>
</evidence>
<feature type="domain" description="ComC supersandwich" evidence="2">
    <location>
        <begin position="977"/>
        <end position="1198"/>
    </location>
</feature>
<dbReference type="AlphaFoldDB" id="F0ZWR1"/>
<keyword evidence="1" id="KW-1133">Transmembrane helix</keyword>
<accession>F0ZWR1</accession>
<evidence type="ECO:0000259" key="3">
    <source>
        <dbReference type="Pfam" id="PF23033"/>
    </source>
</evidence>
<feature type="domain" description="DUF7035" evidence="4">
    <location>
        <begin position="566"/>
        <end position="699"/>
    </location>
</feature>
<gene>
    <name evidence="6" type="ORF">DICPUDRAFT_99158</name>
</gene>
<evidence type="ECO:0000259" key="5">
    <source>
        <dbReference type="Pfam" id="PF25820"/>
    </source>
</evidence>
<dbReference type="OMA" id="TAYHING"/>
<evidence type="ECO:0000259" key="4">
    <source>
        <dbReference type="Pfam" id="PF23034"/>
    </source>
</evidence>
<reference evidence="7" key="1">
    <citation type="journal article" date="2011" name="Genome Biol.">
        <title>Comparative genomics of the social amoebae Dictyostelium discoideum and Dictyostelium purpureum.</title>
        <authorList>
            <consortium name="US DOE Joint Genome Institute (JGI-PGF)"/>
            <person name="Sucgang R."/>
            <person name="Kuo A."/>
            <person name="Tian X."/>
            <person name="Salerno W."/>
            <person name="Parikh A."/>
            <person name="Feasley C.L."/>
            <person name="Dalin E."/>
            <person name="Tu H."/>
            <person name="Huang E."/>
            <person name="Barry K."/>
            <person name="Lindquist E."/>
            <person name="Shapiro H."/>
            <person name="Bruce D."/>
            <person name="Schmutz J."/>
            <person name="Salamov A."/>
            <person name="Fey P."/>
            <person name="Gaudet P."/>
            <person name="Anjard C."/>
            <person name="Babu M.M."/>
            <person name="Basu S."/>
            <person name="Bushmanova Y."/>
            <person name="van der Wel H."/>
            <person name="Katoh-Kurasawa M."/>
            <person name="Dinh C."/>
            <person name="Coutinho P.M."/>
            <person name="Saito T."/>
            <person name="Elias M."/>
            <person name="Schaap P."/>
            <person name="Kay R.R."/>
            <person name="Henrissat B."/>
            <person name="Eichinger L."/>
            <person name="Rivero F."/>
            <person name="Putnam N.H."/>
            <person name="West C.M."/>
            <person name="Loomis W.F."/>
            <person name="Chisholm R.L."/>
            <person name="Shaulsky G."/>
            <person name="Strassmann J.E."/>
            <person name="Queller D.C."/>
            <person name="Kuspa A."/>
            <person name="Grigoriev I.V."/>
        </authorList>
    </citation>
    <scope>NUCLEOTIDE SEQUENCE [LARGE SCALE GENOMIC DNA]</scope>
    <source>
        <strain evidence="7">QSDP1</strain>
    </source>
</reference>
<feature type="domain" description="DUF7034" evidence="3">
    <location>
        <begin position="711"/>
        <end position="824"/>
    </location>
</feature>
<dbReference type="KEGG" id="dpp:DICPUDRAFT_99158"/>
<feature type="transmembrane region" description="Helical" evidence="1">
    <location>
        <begin position="1218"/>
        <end position="1241"/>
    </location>
</feature>
<sequence length="1263" mass="141508">MVLFASESKRYGKTSSSNYCEFNIPISAQSQTPDDVIDAQPLSGDLIEYDVSNIKYSLLGSGIFYNTIGVLLQIDQIEVDLDLNLTAPYTQIYMGYNTYFIAFKYNNELLFDSTRNSISFSILFSSAKSLTINVPIVLQSSNNLPIYSLYPSDPSDLITDAGYAELGNIKDQYNNYFYTLVDGVQKNEPFLVGSKSGIFNYLVPLSGDVLQQSTYSLVYYYSNEKKVLFSQTLNQKNVADSIIMSATGIEDTPFFTVVLALSQVNLPYSLSFGQPEKVYRFPYGYNVNNIFSTLTFTYYFTRDRIVNDNVQFKANGLSYNYILPIKFSGIITPSNIFYYDLKLIPRGRMLISLNISVVTDYLTHIVLYSSDTTIYSSYSDTETQIISSSWDLRYLEINVPRFSLYKIVLRLSRESMTEYYIGPNYKYNIGGTIKSLDSVSDKDKLPSSFDFKNGLKNVSFLYNNFGVTNTRFSNKMYVKLNNYPTDREVKVTFIYTDSGINQKNDTIYSNYNPATDQFEFEFITPMNIRTGSVGYIITLDSLDKLNYYSFALPNQYQLNVKESKNIDLMGPIVTNIQKKNQDSLKVNEYGWLFDIFDNANGFKKGYVIIRGSLDLTERNVTISSKNLLTGTQLTGTYSVPLVVNSPCISQIYTIIYAYFEDNEGYFTEYDILQINQKNPFYKLLGLKYSSLLELSISCSPLVPGGGDSINPVLKDIKIDYLVFSNSVVSRTITVSYTAYHINGVSTSYMPTAYAVFPTYSVIPSYETIVTYSNESFTSFYSKILIPFNFDSLNTYYFSVYGIVSNAGTVAGYTPNDLKNAGFDIKLAPASAYSIGLFTSSSSLSSTGLGGVWIYGKKLNTATFQIKYSDENFKTIEPTYLSSTAVYFSKIKPTTKPIVIFGFNLIGTTDPITISPTVFNFIEPDVPSNTSSLCKGTPLCGGPTQGTCYLTGCKCILPWIGIDCMSKVITVPPPKINETDPSTNITVGEEISVTSVVSIVGVKELDFYSTEINKYFFDTWIYRLLSNDSISTVYTYTSTIKKDGVDVSNITATLEWFKESSNVQFANENVELNPSSIKYTIKITNYPFSSILNSLQLIMKASIQTDSGSCSGTVKQFGNLTRENSDYLKLQVDNYSFYGRFIKRCIVDDDQISTITNTILDNSMNQNLTNNHQNSQSYIGINIPYFSDNVVVDPDFSVLLDSNSASSSCKGSGLSKSQIAGIIIGSVCLFIVLVIIVLIIIYKSPGCCMPVKIFLYKIIKNSKS</sequence>
<keyword evidence="7" id="KW-1185">Reference proteome</keyword>
<dbReference type="Pfam" id="PF23033">
    <property type="entry name" value="DUF7034"/>
    <property type="match status" value="1"/>
</dbReference>
<dbReference type="Pfam" id="PF25820">
    <property type="entry name" value="DUF7949"/>
    <property type="match status" value="1"/>
</dbReference>
<keyword evidence="1" id="KW-0812">Transmembrane</keyword>
<dbReference type="GeneID" id="10505604"/>
<evidence type="ECO:0000256" key="1">
    <source>
        <dbReference type="SAM" id="Phobius"/>
    </source>
</evidence>
<dbReference type="InterPro" id="IPR055462">
    <property type="entry name" value="DUF7034"/>
</dbReference>
<evidence type="ECO:0000313" key="6">
    <source>
        <dbReference type="EMBL" id="EGC31628.1"/>
    </source>
</evidence>
<dbReference type="RefSeq" id="XP_003291856.1">
    <property type="nucleotide sequence ID" value="XM_003291808.1"/>
</dbReference>
<dbReference type="Pfam" id="PF23034">
    <property type="entry name" value="DUF7035"/>
    <property type="match status" value="1"/>
</dbReference>
<dbReference type="InterPro" id="IPR054484">
    <property type="entry name" value="ComC_SSD"/>
</dbReference>
<protein>
    <recommendedName>
        <fullName evidence="8">EGF-like domain-containing protein</fullName>
    </recommendedName>
</protein>
<evidence type="ECO:0000259" key="2">
    <source>
        <dbReference type="Pfam" id="PF22933"/>
    </source>
</evidence>
<proteinExistence type="predicted"/>
<dbReference type="InterPro" id="IPR055463">
    <property type="entry name" value="DUF7035"/>
</dbReference>
<dbReference type="Pfam" id="PF22933">
    <property type="entry name" value="ComC_SSD"/>
    <property type="match status" value="1"/>
</dbReference>
<organism evidence="6 7">
    <name type="scientific">Dictyostelium purpureum</name>
    <name type="common">Slime mold</name>
    <dbReference type="NCBI Taxonomy" id="5786"/>
    <lineage>
        <taxon>Eukaryota</taxon>
        <taxon>Amoebozoa</taxon>
        <taxon>Evosea</taxon>
        <taxon>Eumycetozoa</taxon>
        <taxon>Dictyostelia</taxon>
        <taxon>Dictyosteliales</taxon>
        <taxon>Dictyosteliaceae</taxon>
        <taxon>Dictyostelium</taxon>
    </lineage>
</organism>
<dbReference type="FunCoup" id="F0ZWR1">
    <property type="interactions" value="935"/>
</dbReference>
<dbReference type="Proteomes" id="UP000001064">
    <property type="component" value="Unassembled WGS sequence"/>
</dbReference>
<dbReference type="eggNOG" id="ENOG502REP3">
    <property type="taxonomic scope" value="Eukaryota"/>
</dbReference>